<dbReference type="STRING" id="1515439.SAMN06265784_104238"/>
<evidence type="ECO:0000313" key="3">
    <source>
        <dbReference type="Proteomes" id="UP000193228"/>
    </source>
</evidence>
<dbReference type="SUPFAM" id="SSF50370">
    <property type="entry name" value="Ricin B-like lectins"/>
    <property type="match status" value="1"/>
</dbReference>
<organism evidence="2 3">
    <name type="scientific">Paraburkholderia susongensis</name>
    <dbReference type="NCBI Taxonomy" id="1515439"/>
    <lineage>
        <taxon>Bacteria</taxon>
        <taxon>Pseudomonadati</taxon>
        <taxon>Pseudomonadota</taxon>
        <taxon>Betaproteobacteria</taxon>
        <taxon>Burkholderiales</taxon>
        <taxon>Burkholderiaceae</taxon>
        <taxon>Paraburkholderia</taxon>
    </lineage>
</organism>
<dbReference type="Gene3D" id="2.80.10.50">
    <property type="match status" value="1"/>
</dbReference>
<feature type="chain" id="PRO_5013118329" evidence="1">
    <location>
        <begin position="35"/>
        <end position="802"/>
    </location>
</feature>
<dbReference type="InterPro" id="IPR024078">
    <property type="entry name" value="LmbE-like_dom_sf"/>
</dbReference>
<protein>
    <submittedName>
        <fullName evidence="2">GlcNAc-PI de-N-acetylase</fullName>
    </submittedName>
</protein>
<dbReference type="Gene3D" id="3.40.50.10320">
    <property type="entry name" value="LmbE-like"/>
    <property type="match status" value="1"/>
</dbReference>
<dbReference type="SUPFAM" id="SSF69318">
    <property type="entry name" value="Integrin alpha N-terminal domain"/>
    <property type="match status" value="1"/>
</dbReference>
<dbReference type="PROSITE" id="PS50231">
    <property type="entry name" value="RICIN_B_LECTIN"/>
    <property type="match status" value="1"/>
</dbReference>
<dbReference type="InterPro" id="IPR028994">
    <property type="entry name" value="Integrin_alpha_N"/>
</dbReference>
<evidence type="ECO:0000256" key="1">
    <source>
        <dbReference type="SAM" id="SignalP"/>
    </source>
</evidence>
<dbReference type="SUPFAM" id="SSF102588">
    <property type="entry name" value="LmbE-like"/>
    <property type="match status" value="1"/>
</dbReference>
<keyword evidence="1" id="KW-0732">Signal</keyword>
<dbReference type="RefSeq" id="WP_085483967.1">
    <property type="nucleotide sequence ID" value="NZ_FXAT01000004.1"/>
</dbReference>
<dbReference type="OrthoDB" id="6064917at2"/>
<reference evidence="3" key="1">
    <citation type="submission" date="2017-04" db="EMBL/GenBank/DDBJ databases">
        <authorList>
            <person name="Varghese N."/>
            <person name="Submissions S."/>
        </authorList>
    </citation>
    <scope>NUCLEOTIDE SEQUENCE [LARGE SCALE GENOMIC DNA]</scope>
    <source>
        <strain evidence="3">LMG 29540</strain>
    </source>
</reference>
<keyword evidence="3" id="KW-1185">Reference proteome</keyword>
<name>A0A1X7KTN3_9BURK</name>
<gene>
    <name evidence="2" type="ORF">SAMN06265784_104238</name>
</gene>
<proteinExistence type="predicted"/>
<sequence length="802" mass="87173">MRPLLVRLVRDSSVTALAVLVLLCCTVLASPARAADCSAGTLVTVVAHLDDDLLFVDPAINERLNAGWCITTVHLIGGANGADFAYVLTRERASRLAYARMAGVPDEWIESTVMIGGKPLHQMVLKAKPQIRLLEFRLPGGAVRGGRVPLGLLWEQHATLFTYPMNADGTGRVKYDRDSLSAALKPILAQASLIYTLNPDTVPFIEHPDHIFSARITRHVAQTLGHSVPIVYHVTYPTGNWPANLPSAEVQRKRDIVASYFSIDGSEWSHVFGEFQWNGNWIARRYAFADRTDRRVPDFQSQPIQLFNVASSACLTSPGPDETPTLEACTGLPAQQWRWEPLTVYPGNTRNAALVSVATSQCIAELDGHLVAQRCDQWDMAQRWTPWDFGIVYTPQRHCLGENGGKLMMRGCTALTTRFRWASTQHTQSNDLRLATAMYGDVGGTGEQSAVYVQRRHDGPGFDVYVASLAKAAAPALWYASAVPFDPRATAPSCGADALCFDSARFLLGDFDGDGKTDLMVITARKGGTAFWLLRSTGERFDAPRLWLQTDTTFRPDLTQQYVAGHFDATQRAGVLIAQRRAGAGLDFWFASSQGSTGSAPTLLAEARDMQQNADLLPVQSASRAANSRTSLVALENVDGKLALTTIASDGTRLNIGKRRFLPASFMPDFVKAATGVMHGNDGNTLFLFTPHFDETGEDASIDIATLDMGNAASAPLHATALRGLAWPDVSPAFVSDKLGTALVLYRRTDATLGEFYFTGGAPALTRYTYSPGNAFAPGAAQDLGKLPGLFSETVRIDRLAQ</sequence>
<dbReference type="Proteomes" id="UP000193228">
    <property type="component" value="Unassembled WGS sequence"/>
</dbReference>
<feature type="signal peptide" evidence="1">
    <location>
        <begin position="1"/>
        <end position="34"/>
    </location>
</feature>
<dbReference type="InterPro" id="IPR035992">
    <property type="entry name" value="Ricin_B-like_lectins"/>
</dbReference>
<dbReference type="EMBL" id="FXAT01000004">
    <property type="protein sequence ID" value="SMG44234.1"/>
    <property type="molecule type" value="Genomic_DNA"/>
</dbReference>
<accession>A0A1X7KTN3</accession>
<evidence type="ECO:0000313" key="2">
    <source>
        <dbReference type="EMBL" id="SMG44234.1"/>
    </source>
</evidence>
<dbReference type="AlphaFoldDB" id="A0A1X7KTN3"/>